<feature type="domain" description="RNase H type-1" evidence="1">
    <location>
        <begin position="24"/>
        <end position="98"/>
    </location>
</feature>
<dbReference type="Proteomes" id="UP000652761">
    <property type="component" value="Unassembled WGS sequence"/>
</dbReference>
<dbReference type="GO" id="GO:0004523">
    <property type="term" value="F:RNA-DNA hybrid ribonuclease activity"/>
    <property type="evidence" value="ECO:0007669"/>
    <property type="project" value="InterPro"/>
</dbReference>
<proteinExistence type="predicted"/>
<dbReference type="AlphaFoldDB" id="A0A843WX24"/>
<dbReference type="InterPro" id="IPR002156">
    <property type="entry name" value="RNaseH_domain"/>
</dbReference>
<protein>
    <recommendedName>
        <fullName evidence="1">RNase H type-1 domain-containing protein</fullName>
    </recommendedName>
</protein>
<dbReference type="InterPro" id="IPR012337">
    <property type="entry name" value="RNaseH-like_sf"/>
</dbReference>
<name>A0A843WX24_COLES</name>
<evidence type="ECO:0000313" key="3">
    <source>
        <dbReference type="Proteomes" id="UP000652761"/>
    </source>
</evidence>
<dbReference type="OrthoDB" id="693061at2759"/>
<dbReference type="CDD" id="cd06222">
    <property type="entry name" value="RNase_H_like"/>
    <property type="match status" value="1"/>
</dbReference>
<reference evidence="2" key="1">
    <citation type="submission" date="2017-07" db="EMBL/GenBank/DDBJ databases">
        <title>Taro Niue Genome Assembly and Annotation.</title>
        <authorList>
            <person name="Atibalentja N."/>
            <person name="Keating K."/>
            <person name="Fields C.J."/>
        </authorList>
    </citation>
    <scope>NUCLEOTIDE SEQUENCE</scope>
    <source>
        <strain evidence="2">Niue_2</strain>
        <tissue evidence="2">Leaf</tissue>
    </source>
</reference>
<dbReference type="GO" id="GO:0003676">
    <property type="term" value="F:nucleic acid binding"/>
    <property type="evidence" value="ECO:0007669"/>
    <property type="project" value="InterPro"/>
</dbReference>
<evidence type="ECO:0000313" key="2">
    <source>
        <dbReference type="EMBL" id="MQM15102.1"/>
    </source>
</evidence>
<comment type="caution">
    <text evidence="2">The sequence shown here is derived from an EMBL/GenBank/DDBJ whole genome shotgun (WGS) entry which is preliminary data.</text>
</comment>
<dbReference type="InterPro" id="IPR053151">
    <property type="entry name" value="RNase_H-like"/>
</dbReference>
<dbReference type="PANTHER" id="PTHR47723:SF19">
    <property type="entry name" value="POLYNUCLEOTIDYL TRANSFERASE, RIBONUCLEASE H-LIKE SUPERFAMILY PROTEIN"/>
    <property type="match status" value="1"/>
</dbReference>
<dbReference type="InterPro" id="IPR036397">
    <property type="entry name" value="RNaseH_sf"/>
</dbReference>
<dbReference type="Gene3D" id="3.30.420.10">
    <property type="entry name" value="Ribonuclease H-like superfamily/Ribonuclease H"/>
    <property type="match status" value="1"/>
</dbReference>
<dbReference type="SUPFAM" id="SSF53098">
    <property type="entry name" value="Ribonuclease H-like"/>
    <property type="match status" value="1"/>
</dbReference>
<dbReference type="PANTHER" id="PTHR47723">
    <property type="entry name" value="OS05G0353850 PROTEIN"/>
    <property type="match status" value="1"/>
</dbReference>
<gene>
    <name evidence="2" type="ORF">Taro_048041</name>
</gene>
<dbReference type="EMBL" id="NMUH01006367">
    <property type="protein sequence ID" value="MQM15102.1"/>
    <property type="molecule type" value="Genomic_DNA"/>
</dbReference>
<dbReference type="InterPro" id="IPR044730">
    <property type="entry name" value="RNase_H-like_dom_plant"/>
</dbReference>
<sequence length="114" mass="12576">MHTGQQRLVQVKWKFPPMGRLKLNTDASSRGNLGVARGGAVLRDDQGDIVFEISMSYGTLTSFHVEVLAVLDALRMCIRSSGLGPDILEMGSTSSTTMLRKGSSMPWCLWFIKQ</sequence>
<keyword evidence="3" id="KW-1185">Reference proteome</keyword>
<evidence type="ECO:0000259" key="1">
    <source>
        <dbReference type="Pfam" id="PF13456"/>
    </source>
</evidence>
<dbReference type="Pfam" id="PF13456">
    <property type="entry name" value="RVT_3"/>
    <property type="match status" value="1"/>
</dbReference>
<accession>A0A843WX24</accession>
<organism evidence="2 3">
    <name type="scientific">Colocasia esculenta</name>
    <name type="common">Wild taro</name>
    <name type="synonym">Arum esculentum</name>
    <dbReference type="NCBI Taxonomy" id="4460"/>
    <lineage>
        <taxon>Eukaryota</taxon>
        <taxon>Viridiplantae</taxon>
        <taxon>Streptophyta</taxon>
        <taxon>Embryophyta</taxon>
        <taxon>Tracheophyta</taxon>
        <taxon>Spermatophyta</taxon>
        <taxon>Magnoliopsida</taxon>
        <taxon>Liliopsida</taxon>
        <taxon>Araceae</taxon>
        <taxon>Aroideae</taxon>
        <taxon>Colocasieae</taxon>
        <taxon>Colocasia</taxon>
    </lineage>
</organism>